<evidence type="ECO:0008006" key="3">
    <source>
        <dbReference type="Google" id="ProtNLM"/>
    </source>
</evidence>
<dbReference type="EMBL" id="JAPMOS010000092">
    <property type="protein sequence ID" value="KAJ4455815.1"/>
    <property type="molecule type" value="Genomic_DNA"/>
</dbReference>
<protein>
    <recommendedName>
        <fullName evidence="3">Ubiquitin-like domain-containing protein</fullName>
    </recommendedName>
</protein>
<accession>A0ABQ8U945</accession>
<dbReference type="Proteomes" id="UP001141327">
    <property type="component" value="Unassembled WGS sequence"/>
</dbReference>
<evidence type="ECO:0000313" key="1">
    <source>
        <dbReference type="EMBL" id="KAJ4455815.1"/>
    </source>
</evidence>
<sequence length="66" mass="7393">MFFLRAPSPAQPLPPSATEVGRLQRKLERLAGVEPARPFLVAFRSTRPTDLDNMGLQVSKRFALLE</sequence>
<reference evidence="1" key="1">
    <citation type="journal article" date="2022" name="bioRxiv">
        <title>Genomics of Preaxostyla Flagellates Illuminates Evolutionary Transitions and the Path Towards Mitochondrial Loss.</title>
        <authorList>
            <person name="Novak L.V.F."/>
            <person name="Treitli S.C."/>
            <person name="Pyrih J."/>
            <person name="Halakuc P."/>
            <person name="Pipaliya S.V."/>
            <person name="Vacek V."/>
            <person name="Brzon O."/>
            <person name="Soukal P."/>
            <person name="Eme L."/>
            <person name="Dacks J.B."/>
            <person name="Karnkowska A."/>
            <person name="Elias M."/>
            <person name="Hampl V."/>
        </authorList>
    </citation>
    <scope>NUCLEOTIDE SEQUENCE</scope>
    <source>
        <strain evidence="1">RCP-MX</strain>
    </source>
</reference>
<proteinExistence type="predicted"/>
<organism evidence="1 2">
    <name type="scientific">Paratrimastix pyriformis</name>
    <dbReference type="NCBI Taxonomy" id="342808"/>
    <lineage>
        <taxon>Eukaryota</taxon>
        <taxon>Metamonada</taxon>
        <taxon>Preaxostyla</taxon>
        <taxon>Paratrimastigidae</taxon>
        <taxon>Paratrimastix</taxon>
    </lineage>
</organism>
<gene>
    <name evidence="1" type="ORF">PAPYR_9178</name>
</gene>
<keyword evidence="2" id="KW-1185">Reference proteome</keyword>
<name>A0ABQ8U945_9EUKA</name>
<comment type="caution">
    <text evidence="1">The sequence shown here is derived from an EMBL/GenBank/DDBJ whole genome shotgun (WGS) entry which is preliminary data.</text>
</comment>
<evidence type="ECO:0000313" key="2">
    <source>
        <dbReference type="Proteomes" id="UP001141327"/>
    </source>
</evidence>